<sequence length="604" mass="66904">MVSTCRGPTEEPGSTQLMFHEEASEEGDDKPVPQESMYCKEQLTNGVEEFCFEELRSQRYALFQRHEVKEKIRRLHDLGEKLEREVEEKQRLLLLRRSQTTAMDKVDEGGPDEIRNWPAAEPFHICSDSSSPTPNGAGRPRLNPKYNDVFQRPGETGPSIKIQLPCPGGAVASENSHAVKGTWAGRLSLTEAVVGGVQNKTLCCSPDNTRDFAGSAHLVSTPCASRAPSSGPGHQGSVSQEQGGSANKLSPIEEASLEAFSCLSHAVHSSTDDSHNPETDKGPLPKDPCSADTRKRLLDQAKVSSFPGFHTVGTPLPDMDQDTRLSLGSEVVFLHTKVQEEDGFRVFSGLSQGNHVVLKVERSVLPWDFYVVSQLRKRLSPNSGRLPHVRCFLFLDGCVTLYTLPQHQRLSEWAGLSLEGGVASVVQSLLLMMRTFHSCSLLLGALRTDSLLLTHGDSDDSLLCVDLRHSLDLDLQTDLTSASRVPAALGYIRQGVLKTTDSPYQVDLVCLAEEVHLLLTKRKMVLVEVEDGWMVEEEDSWMVEDGWMVEQPGSYSRFSKSSWRTFFHLLLNSSGHSSVSVLSRLLDVLVAMTPEDRRDSWWLP</sequence>
<evidence type="ECO:0000256" key="1">
    <source>
        <dbReference type="SAM" id="Coils"/>
    </source>
</evidence>
<feature type="coiled-coil region" evidence="1">
    <location>
        <begin position="65"/>
        <end position="92"/>
    </location>
</feature>
<dbReference type="InterPro" id="IPR015661">
    <property type="entry name" value="Bub1/Mad3"/>
</dbReference>
<dbReference type="GO" id="GO:0004672">
    <property type="term" value="F:protein kinase activity"/>
    <property type="evidence" value="ECO:0007669"/>
    <property type="project" value="TreeGrafter"/>
</dbReference>
<dbReference type="GO" id="GO:0007094">
    <property type="term" value="P:mitotic spindle assembly checkpoint signaling"/>
    <property type="evidence" value="ECO:0007669"/>
    <property type="project" value="InterPro"/>
</dbReference>
<proteinExistence type="predicted"/>
<keyword evidence="4" id="KW-1185">Reference proteome</keyword>
<feature type="compositionally biased region" description="Polar residues" evidence="2">
    <location>
        <begin position="236"/>
        <end position="248"/>
    </location>
</feature>
<dbReference type="GO" id="GO:0051754">
    <property type="term" value="P:meiotic sister chromatid cohesion, centromeric"/>
    <property type="evidence" value="ECO:0007669"/>
    <property type="project" value="TreeGrafter"/>
</dbReference>
<feature type="region of interest" description="Disordered" evidence="2">
    <location>
        <begin position="268"/>
        <end position="291"/>
    </location>
</feature>
<dbReference type="EMBL" id="JANIIK010000042">
    <property type="protein sequence ID" value="KAJ3606545.1"/>
    <property type="molecule type" value="Genomic_DNA"/>
</dbReference>
<comment type="caution">
    <text evidence="3">The sequence shown here is derived from an EMBL/GenBank/DDBJ whole genome shotgun (WGS) entry which is preliminary data.</text>
</comment>
<dbReference type="PANTHER" id="PTHR14030:SF25">
    <property type="entry name" value="MITOTIC CHECKPOINT SERINE_THREONINE-PROTEIN KINASE BUB1 BETA"/>
    <property type="match status" value="1"/>
</dbReference>
<gene>
    <name evidence="3" type="ORF">NHX12_026066</name>
</gene>
<keyword evidence="1" id="KW-0175">Coiled coil</keyword>
<name>A0A9Q0EJN5_9TELE</name>
<organism evidence="3 4">
    <name type="scientific">Muraenolepis orangiensis</name>
    <name type="common">Patagonian moray cod</name>
    <dbReference type="NCBI Taxonomy" id="630683"/>
    <lineage>
        <taxon>Eukaryota</taxon>
        <taxon>Metazoa</taxon>
        <taxon>Chordata</taxon>
        <taxon>Craniata</taxon>
        <taxon>Vertebrata</taxon>
        <taxon>Euteleostomi</taxon>
        <taxon>Actinopterygii</taxon>
        <taxon>Neopterygii</taxon>
        <taxon>Teleostei</taxon>
        <taxon>Neoteleostei</taxon>
        <taxon>Acanthomorphata</taxon>
        <taxon>Zeiogadaria</taxon>
        <taxon>Gadariae</taxon>
        <taxon>Gadiformes</taxon>
        <taxon>Muraenolepidoidei</taxon>
        <taxon>Muraenolepididae</taxon>
        <taxon>Muraenolepis</taxon>
    </lineage>
</organism>
<dbReference type="Gene3D" id="1.10.510.10">
    <property type="entry name" value="Transferase(Phosphotransferase) domain 1"/>
    <property type="match status" value="1"/>
</dbReference>
<evidence type="ECO:0000313" key="3">
    <source>
        <dbReference type="EMBL" id="KAJ3606545.1"/>
    </source>
</evidence>
<feature type="region of interest" description="Disordered" evidence="2">
    <location>
        <begin position="222"/>
        <end position="248"/>
    </location>
</feature>
<dbReference type="OrthoDB" id="248495at2759"/>
<dbReference type="GO" id="GO:0005634">
    <property type="term" value="C:nucleus"/>
    <property type="evidence" value="ECO:0007669"/>
    <property type="project" value="TreeGrafter"/>
</dbReference>
<reference evidence="3" key="1">
    <citation type="submission" date="2022-07" db="EMBL/GenBank/DDBJ databases">
        <title>Chromosome-level genome of Muraenolepis orangiensis.</title>
        <authorList>
            <person name="Kim J."/>
        </authorList>
    </citation>
    <scope>NUCLEOTIDE SEQUENCE</scope>
    <source>
        <strain evidence="3">KU_S4_2022</strain>
        <tissue evidence="3">Muscle</tissue>
    </source>
</reference>
<accession>A0A9Q0EJN5</accession>
<feature type="compositionally biased region" description="Basic and acidic residues" evidence="2">
    <location>
        <begin position="270"/>
        <end position="284"/>
    </location>
</feature>
<evidence type="ECO:0000313" key="4">
    <source>
        <dbReference type="Proteomes" id="UP001148018"/>
    </source>
</evidence>
<dbReference type="AlphaFoldDB" id="A0A9Q0EJN5"/>
<feature type="region of interest" description="Disordered" evidence="2">
    <location>
        <begin position="1"/>
        <end position="35"/>
    </location>
</feature>
<protein>
    <submittedName>
        <fullName evidence="3">Uncharacterized protein</fullName>
    </submittedName>
</protein>
<dbReference type="Proteomes" id="UP001148018">
    <property type="component" value="Unassembled WGS sequence"/>
</dbReference>
<evidence type="ECO:0000256" key="2">
    <source>
        <dbReference type="SAM" id="MobiDB-lite"/>
    </source>
</evidence>
<dbReference type="PANTHER" id="PTHR14030">
    <property type="entry name" value="MITOTIC CHECKPOINT SERINE/THREONINE-PROTEIN KINASE BUB1"/>
    <property type="match status" value="1"/>
</dbReference>